<dbReference type="EMBL" id="VCAU01000011">
    <property type="protein sequence ID" value="KAF9892672.1"/>
    <property type="molecule type" value="Genomic_DNA"/>
</dbReference>
<dbReference type="Pfam" id="PF12796">
    <property type="entry name" value="Ank_2"/>
    <property type="match status" value="1"/>
</dbReference>
<reference evidence="5" key="1">
    <citation type="journal article" date="2019" name="Beilstein J. Org. Chem.">
        <title>Nanangenines: drimane sesquiterpenoids as the dominant metabolite cohort of a novel Australian fungus, Aspergillus nanangensis.</title>
        <authorList>
            <person name="Lacey H.J."/>
            <person name="Gilchrist C.L.M."/>
            <person name="Crombie A."/>
            <person name="Kalaitzis J.A."/>
            <person name="Vuong D."/>
            <person name="Rutledge P.J."/>
            <person name="Turner P."/>
            <person name="Pitt J.I."/>
            <person name="Lacey E."/>
            <person name="Chooi Y.H."/>
            <person name="Piggott A.M."/>
        </authorList>
    </citation>
    <scope>NUCLEOTIDE SEQUENCE</scope>
    <source>
        <strain evidence="5">MST-FP2251</strain>
    </source>
</reference>
<proteinExistence type="predicted"/>
<keyword evidence="2 3" id="KW-0040">ANK repeat</keyword>
<sequence length="885" mass="98040">MGGSEWEAHKAEIIRLYSKDCNTLSDVMKRLKATRRFQRTKKQYENRLKKWGVKKYKMTPEKWKYINRKIHKRKHQGKHQSEVYVYSERYAPEKIREGISRHGYLSTVELFQSAFPPTPEGIMVCTPAPCEDTLHAWPESLPWFNFLRAMGWDSKQGGLSYPSTVFLPVLPTDRPEEVIPIAKLLEGLGSISSPKGHSKTPNTDELSTVLGTIMPEAFEGHHHVSSEILRRSGTPAHLEERLKVMFYLLSNKIRLGNGINSFKSEAAFVMGVVRGLELNTLHNLQTLLSISQVTADAVGEKIFESAIVSFDIEVVKMMLQVGVDPNRRILGDTGESSFPIEYVANNYDDEIAVRMTTILLSNKARFHNALYYATGMKRKCLIKLLVSRGAEISHYALCRTIDMDGISLVQVLLAAGAPIDPHTHWKSALGVAVRRQNIGMIQLLLSYNPDINTRENIPFNQDMSETTPLGMAAQLGNIEILQLLLDAGASPYPTGGSAFLTPLGLAVCQGHQAATRVLLAAGADVHDPRNTMASVRPEETLVEQCLQNRDLEMAEILLSVGARTKNHVWKSYYSARLIRFIMEYDLERAIQALALPIDLNHVIDQVPDTVLGAAIQIGNSELIKTLQDAGANNFGRKISCIGNIDTAKYLEDAGLLSMILQGSGQIILLSAIKSGDDNLTHFLLDNGVARQSKAIIESQLEKQPSTGTVLEYAIMKDDLVLMDMLVSNGAYIGGNELKTAIEIALENEDDGVVRWLVRQASPGSITMEASLAVVNGESIHLVKLLLDSGIDPRGSHDLEVITFDRMDQGVSWPNYHSILRSESLLEVAAEIDDPAIFHALLASSSDWPKKQMGHALTVCAEHGDIDRVQMLLDQGADIDQGRPEE</sequence>
<evidence type="ECO:0000256" key="3">
    <source>
        <dbReference type="PROSITE-ProRule" id="PRU00023"/>
    </source>
</evidence>
<keyword evidence="1" id="KW-0677">Repeat</keyword>
<feature type="repeat" description="ANK" evidence="3">
    <location>
        <begin position="498"/>
        <end position="530"/>
    </location>
</feature>
<evidence type="ECO:0000313" key="5">
    <source>
        <dbReference type="EMBL" id="KAF9892672.1"/>
    </source>
</evidence>
<dbReference type="InterPro" id="IPR025676">
    <property type="entry name" value="Clr5_dom"/>
</dbReference>
<organism evidence="5 6">
    <name type="scientific">Aspergillus nanangensis</name>
    <dbReference type="NCBI Taxonomy" id="2582783"/>
    <lineage>
        <taxon>Eukaryota</taxon>
        <taxon>Fungi</taxon>
        <taxon>Dikarya</taxon>
        <taxon>Ascomycota</taxon>
        <taxon>Pezizomycotina</taxon>
        <taxon>Eurotiomycetes</taxon>
        <taxon>Eurotiomycetidae</taxon>
        <taxon>Eurotiales</taxon>
        <taxon>Aspergillaceae</taxon>
        <taxon>Aspergillus</taxon>
        <taxon>Aspergillus subgen. Circumdati</taxon>
    </lineage>
</organism>
<dbReference type="PROSITE" id="PS50297">
    <property type="entry name" value="ANK_REP_REGION"/>
    <property type="match status" value="1"/>
</dbReference>
<dbReference type="Gene3D" id="1.25.40.20">
    <property type="entry name" value="Ankyrin repeat-containing domain"/>
    <property type="match status" value="3"/>
</dbReference>
<evidence type="ECO:0000256" key="2">
    <source>
        <dbReference type="ARBA" id="ARBA00023043"/>
    </source>
</evidence>
<feature type="repeat" description="ANK" evidence="3">
    <location>
        <begin position="424"/>
        <end position="456"/>
    </location>
</feature>
<evidence type="ECO:0000259" key="4">
    <source>
        <dbReference type="Pfam" id="PF14420"/>
    </source>
</evidence>
<comment type="caution">
    <text evidence="5">The sequence shown here is derived from an EMBL/GenBank/DDBJ whole genome shotgun (WGS) entry which is preliminary data.</text>
</comment>
<dbReference type="SMART" id="SM00248">
    <property type="entry name" value="ANK"/>
    <property type="match status" value="12"/>
</dbReference>
<dbReference type="Pfam" id="PF14420">
    <property type="entry name" value="Clr5"/>
    <property type="match status" value="1"/>
</dbReference>
<dbReference type="InterPro" id="IPR036770">
    <property type="entry name" value="Ankyrin_rpt-contain_sf"/>
</dbReference>
<dbReference type="PANTHER" id="PTHR24198">
    <property type="entry name" value="ANKYRIN REPEAT AND PROTEIN KINASE DOMAIN-CONTAINING PROTEIN"/>
    <property type="match status" value="1"/>
</dbReference>
<feature type="domain" description="Clr5" evidence="4">
    <location>
        <begin position="4"/>
        <end position="55"/>
    </location>
</feature>
<evidence type="ECO:0000313" key="6">
    <source>
        <dbReference type="Proteomes" id="UP001194746"/>
    </source>
</evidence>
<reference evidence="5" key="2">
    <citation type="submission" date="2020-02" db="EMBL/GenBank/DDBJ databases">
        <authorList>
            <person name="Gilchrist C.L.M."/>
            <person name="Chooi Y.-H."/>
        </authorList>
    </citation>
    <scope>NUCLEOTIDE SEQUENCE</scope>
    <source>
        <strain evidence="5">MST-FP2251</strain>
    </source>
</reference>
<dbReference type="PANTHER" id="PTHR24198:SF165">
    <property type="entry name" value="ANKYRIN REPEAT-CONTAINING PROTEIN-RELATED"/>
    <property type="match status" value="1"/>
</dbReference>
<protein>
    <recommendedName>
        <fullName evidence="4">Clr5 domain-containing protein</fullName>
    </recommendedName>
</protein>
<accession>A0AAD4CUE1</accession>
<name>A0AAD4CUE1_ASPNN</name>
<keyword evidence="6" id="KW-1185">Reference proteome</keyword>
<feature type="repeat" description="ANK" evidence="3">
    <location>
        <begin position="464"/>
        <end position="490"/>
    </location>
</feature>
<evidence type="ECO:0000256" key="1">
    <source>
        <dbReference type="ARBA" id="ARBA00022737"/>
    </source>
</evidence>
<dbReference type="SUPFAM" id="SSF48403">
    <property type="entry name" value="Ankyrin repeat"/>
    <property type="match status" value="2"/>
</dbReference>
<gene>
    <name evidence="5" type="ORF">FE257_001074</name>
</gene>
<dbReference type="InterPro" id="IPR002110">
    <property type="entry name" value="Ankyrin_rpt"/>
</dbReference>
<dbReference type="Proteomes" id="UP001194746">
    <property type="component" value="Unassembled WGS sequence"/>
</dbReference>
<dbReference type="AlphaFoldDB" id="A0AAD4CUE1"/>
<dbReference type="PROSITE" id="PS50088">
    <property type="entry name" value="ANK_REPEAT"/>
    <property type="match status" value="3"/>
</dbReference>